<gene>
    <name evidence="3" type="ORF">B0J12DRAFT_203890</name>
</gene>
<evidence type="ECO:0000313" key="4">
    <source>
        <dbReference type="Proteomes" id="UP000774617"/>
    </source>
</evidence>
<name>A0ABQ8G236_9PEZI</name>
<dbReference type="EMBL" id="JAGTJR010000025">
    <property type="protein sequence ID" value="KAH7042623.1"/>
    <property type="molecule type" value="Genomic_DNA"/>
</dbReference>
<sequence length="190" mass="21033">MSFLAVLARICTTSLSSLPGWAVVPLQCLALRNERMRGGNYLKISHASSQSASHPPPRYLSFSVCNAWKPLHEELAREQLFCCSSSSIQSSVCLAEPAIALRGWERNEHRAVLCFPCFSPLALSGYSKSKDARQPHGLALPYAYQDLTGGMQMRLCDDRLQNPTDDSEKKKKKKKKIGHPARNKSSLAAD</sequence>
<proteinExistence type="predicted"/>
<evidence type="ECO:0000256" key="2">
    <source>
        <dbReference type="SAM" id="SignalP"/>
    </source>
</evidence>
<dbReference type="Proteomes" id="UP000774617">
    <property type="component" value="Unassembled WGS sequence"/>
</dbReference>
<evidence type="ECO:0008006" key="5">
    <source>
        <dbReference type="Google" id="ProtNLM"/>
    </source>
</evidence>
<feature type="signal peptide" evidence="2">
    <location>
        <begin position="1"/>
        <end position="16"/>
    </location>
</feature>
<feature type="compositionally biased region" description="Basic residues" evidence="1">
    <location>
        <begin position="170"/>
        <end position="182"/>
    </location>
</feature>
<organism evidence="3 4">
    <name type="scientific">Macrophomina phaseolina</name>
    <dbReference type="NCBI Taxonomy" id="35725"/>
    <lineage>
        <taxon>Eukaryota</taxon>
        <taxon>Fungi</taxon>
        <taxon>Dikarya</taxon>
        <taxon>Ascomycota</taxon>
        <taxon>Pezizomycotina</taxon>
        <taxon>Dothideomycetes</taxon>
        <taxon>Dothideomycetes incertae sedis</taxon>
        <taxon>Botryosphaeriales</taxon>
        <taxon>Botryosphaeriaceae</taxon>
        <taxon>Macrophomina</taxon>
    </lineage>
</organism>
<reference evidence="3 4" key="1">
    <citation type="journal article" date="2021" name="Nat. Commun.">
        <title>Genetic determinants of endophytism in the Arabidopsis root mycobiome.</title>
        <authorList>
            <person name="Mesny F."/>
            <person name="Miyauchi S."/>
            <person name="Thiergart T."/>
            <person name="Pickel B."/>
            <person name="Atanasova L."/>
            <person name="Karlsson M."/>
            <person name="Huettel B."/>
            <person name="Barry K.W."/>
            <person name="Haridas S."/>
            <person name="Chen C."/>
            <person name="Bauer D."/>
            <person name="Andreopoulos W."/>
            <person name="Pangilinan J."/>
            <person name="LaButti K."/>
            <person name="Riley R."/>
            <person name="Lipzen A."/>
            <person name="Clum A."/>
            <person name="Drula E."/>
            <person name="Henrissat B."/>
            <person name="Kohler A."/>
            <person name="Grigoriev I.V."/>
            <person name="Martin F.M."/>
            <person name="Hacquard S."/>
        </authorList>
    </citation>
    <scope>NUCLEOTIDE SEQUENCE [LARGE SCALE GENOMIC DNA]</scope>
    <source>
        <strain evidence="3 4">MPI-SDFR-AT-0080</strain>
    </source>
</reference>
<accession>A0ABQ8G236</accession>
<evidence type="ECO:0000313" key="3">
    <source>
        <dbReference type="EMBL" id="KAH7042623.1"/>
    </source>
</evidence>
<feature type="region of interest" description="Disordered" evidence="1">
    <location>
        <begin position="156"/>
        <end position="190"/>
    </location>
</feature>
<keyword evidence="4" id="KW-1185">Reference proteome</keyword>
<comment type="caution">
    <text evidence="3">The sequence shown here is derived from an EMBL/GenBank/DDBJ whole genome shotgun (WGS) entry which is preliminary data.</text>
</comment>
<protein>
    <recommendedName>
        <fullName evidence="5">Secreted protein</fullName>
    </recommendedName>
</protein>
<feature type="chain" id="PRO_5045437251" description="Secreted protein" evidence="2">
    <location>
        <begin position="17"/>
        <end position="190"/>
    </location>
</feature>
<evidence type="ECO:0000256" key="1">
    <source>
        <dbReference type="SAM" id="MobiDB-lite"/>
    </source>
</evidence>
<keyword evidence="2" id="KW-0732">Signal</keyword>